<dbReference type="InterPro" id="IPR024078">
    <property type="entry name" value="LmbE-like_dom_sf"/>
</dbReference>
<sequence length="230" mass="24997">MVAARARVAAPELVTTDLVAVAPHQDDEVLTLGPAILAAVAAGRSVTVLLVSRGEGSSVRTRQLPKQLGFVPSLHHFSAMRDREFDGAVRAMGATPLVLPYELRLPDGGATTEAVVDLVGTHVPAGTEAVTVSWHDDHPDHQACGRAVQQLVRDGHLSRAGYLISPERLELVPDGVVLEKVGTGSPVTREHQESYRRRDIPGNWWAIGVRSVKESFDYQLLHDPYGYRHD</sequence>
<dbReference type="SUPFAM" id="SSF102588">
    <property type="entry name" value="LmbE-like"/>
    <property type="match status" value="1"/>
</dbReference>
<reference evidence="3" key="1">
    <citation type="journal article" date="2019" name="Int. J. Syst. Evol. Microbiol.">
        <title>The Global Catalogue of Microorganisms (GCM) 10K type strain sequencing project: providing services to taxonomists for standard genome sequencing and annotation.</title>
        <authorList>
            <consortium name="The Broad Institute Genomics Platform"/>
            <consortium name="The Broad Institute Genome Sequencing Center for Infectious Disease"/>
            <person name="Wu L."/>
            <person name="Ma J."/>
        </authorList>
    </citation>
    <scope>NUCLEOTIDE SEQUENCE [LARGE SCALE GENOMIC DNA]</scope>
    <source>
        <strain evidence="3">CGMCC 1.5362</strain>
    </source>
</reference>
<evidence type="ECO:0000256" key="1">
    <source>
        <dbReference type="ARBA" id="ARBA00022833"/>
    </source>
</evidence>
<dbReference type="Gene3D" id="3.40.50.10320">
    <property type="entry name" value="LmbE-like"/>
    <property type="match status" value="1"/>
</dbReference>
<comment type="caution">
    <text evidence="2">The sequence shown here is derived from an EMBL/GenBank/DDBJ whole genome shotgun (WGS) entry which is preliminary data.</text>
</comment>
<proteinExistence type="predicted"/>
<dbReference type="PANTHER" id="PTHR12993:SF11">
    <property type="entry name" value="N-ACETYLGLUCOSAMINYL-PHOSPHATIDYLINOSITOL DE-N-ACETYLASE"/>
    <property type="match status" value="1"/>
</dbReference>
<dbReference type="Pfam" id="PF02585">
    <property type="entry name" value="PIG-L"/>
    <property type="match status" value="1"/>
</dbReference>
<gene>
    <name evidence="2" type="ORF">GCM10011509_19500</name>
</gene>
<name>A0ABQ2F894_9MICO</name>
<dbReference type="PANTHER" id="PTHR12993">
    <property type="entry name" value="N-ACETYLGLUCOSAMINYL-PHOSPHATIDYLINOSITOL DE-N-ACETYLASE-RELATED"/>
    <property type="match status" value="1"/>
</dbReference>
<keyword evidence="3" id="KW-1185">Reference proteome</keyword>
<organism evidence="2 3">
    <name type="scientific">Ornithinimicrobium pekingense</name>
    <dbReference type="NCBI Taxonomy" id="384677"/>
    <lineage>
        <taxon>Bacteria</taxon>
        <taxon>Bacillati</taxon>
        <taxon>Actinomycetota</taxon>
        <taxon>Actinomycetes</taxon>
        <taxon>Micrococcales</taxon>
        <taxon>Ornithinimicrobiaceae</taxon>
        <taxon>Ornithinimicrobium</taxon>
    </lineage>
</organism>
<evidence type="ECO:0000313" key="2">
    <source>
        <dbReference type="EMBL" id="GGK71151.1"/>
    </source>
</evidence>
<protein>
    <recommendedName>
        <fullName evidence="4">PIG-L family deacetylase</fullName>
    </recommendedName>
</protein>
<keyword evidence="1" id="KW-0862">Zinc</keyword>
<dbReference type="EMBL" id="BMLB01000004">
    <property type="protein sequence ID" value="GGK71151.1"/>
    <property type="molecule type" value="Genomic_DNA"/>
</dbReference>
<accession>A0ABQ2F894</accession>
<evidence type="ECO:0000313" key="3">
    <source>
        <dbReference type="Proteomes" id="UP000662111"/>
    </source>
</evidence>
<evidence type="ECO:0008006" key="4">
    <source>
        <dbReference type="Google" id="ProtNLM"/>
    </source>
</evidence>
<dbReference type="Proteomes" id="UP000662111">
    <property type="component" value="Unassembled WGS sequence"/>
</dbReference>
<dbReference type="InterPro" id="IPR003737">
    <property type="entry name" value="GlcNAc_PI_deacetylase-related"/>
</dbReference>